<name>A0A8S1CR56_9INSE</name>
<keyword evidence="1" id="KW-0472">Membrane</keyword>
<evidence type="ECO:0000313" key="2">
    <source>
        <dbReference type="EMBL" id="CAB3370408.1"/>
    </source>
</evidence>
<keyword evidence="1" id="KW-1133">Transmembrane helix</keyword>
<accession>A0A8S1CR56</accession>
<protein>
    <submittedName>
        <fullName evidence="2">Uncharacterized protein</fullName>
    </submittedName>
</protein>
<gene>
    <name evidence="2" type="ORF">CLODIP_2_CD10654</name>
</gene>
<proteinExistence type="predicted"/>
<evidence type="ECO:0000256" key="1">
    <source>
        <dbReference type="SAM" id="Phobius"/>
    </source>
</evidence>
<feature type="transmembrane region" description="Helical" evidence="1">
    <location>
        <begin position="215"/>
        <end position="240"/>
    </location>
</feature>
<reference evidence="2 3" key="1">
    <citation type="submission" date="2020-04" db="EMBL/GenBank/DDBJ databases">
        <authorList>
            <person name="Alioto T."/>
            <person name="Alioto T."/>
            <person name="Gomez Garrido J."/>
        </authorList>
    </citation>
    <scope>NUCLEOTIDE SEQUENCE [LARGE SCALE GENOMIC DNA]</scope>
</reference>
<keyword evidence="3" id="KW-1185">Reference proteome</keyword>
<dbReference type="Proteomes" id="UP000494165">
    <property type="component" value="Unassembled WGS sequence"/>
</dbReference>
<keyword evidence="1" id="KW-0812">Transmembrane</keyword>
<dbReference type="AlphaFoldDB" id="A0A8S1CR56"/>
<organism evidence="2 3">
    <name type="scientific">Cloeon dipterum</name>
    <dbReference type="NCBI Taxonomy" id="197152"/>
    <lineage>
        <taxon>Eukaryota</taxon>
        <taxon>Metazoa</taxon>
        <taxon>Ecdysozoa</taxon>
        <taxon>Arthropoda</taxon>
        <taxon>Hexapoda</taxon>
        <taxon>Insecta</taxon>
        <taxon>Pterygota</taxon>
        <taxon>Palaeoptera</taxon>
        <taxon>Ephemeroptera</taxon>
        <taxon>Pisciforma</taxon>
        <taxon>Baetidae</taxon>
        <taxon>Cloeon</taxon>
    </lineage>
</organism>
<dbReference type="EMBL" id="CADEPI010000052">
    <property type="protein sequence ID" value="CAB3370408.1"/>
    <property type="molecule type" value="Genomic_DNA"/>
</dbReference>
<sequence length="241" mass="26628">MNAFNNKSGNAKWHYSKGVAVVNIFKVLLVFQIKMRHFWAIALISIALSSKINAKSVQQVDPLDIKCASLALTSNNWNFQIPVNSTLMPSLTFISLETDITKEQAEWIERTWEATKSNASWGTLRPGITLVKGFALFSRKSYIPFLVMIKEGGVVESGYAVHVSKSDLCSMAMEAVDKTIVTPDSFDKMFNPIDKDLAEEVGEHAGDILPVAMSWLMWIGIAVGVIVIISIIGCILCCCFC</sequence>
<comment type="caution">
    <text evidence="2">The sequence shown here is derived from an EMBL/GenBank/DDBJ whole genome shotgun (WGS) entry which is preliminary data.</text>
</comment>
<evidence type="ECO:0000313" key="3">
    <source>
        <dbReference type="Proteomes" id="UP000494165"/>
    </source>
</evidence>